<dbReference type="InterPro" id="IPR037465">
    <property type="entry name" value="YlxR"/>
</dbReference>
<feature type="compositionally biased region" description="Basic and acidic residues" evidence="1">
    <location>
        <begin position="243"/>
        <end position="256"/>
    </location>
</feature>
<dbReference type="InterPro" id="IPR007393">
    <property type="entry name" value="YlxR_dom"/>
</dbReference>
<accession>A0A8J2ZBP1</accession>
<dbReference type="InterPro" id="IPR035931">
    <property type="entry name" value="YlxR-like_sf"/>
</dbReference>
<dbReference type="Pfam" id="PF04296">
    <property type="entry name" value="YlxR"/>
    <property type="match status" value="1"/>
</dbReference>
<dbReference type="EMBL" id="BMKS01000006">
    <property type="protein sequence ID" value="GGG35096.1"/>
    <property type="molecule type" value="Genomic_DNA"/>
</dbReference>
<sequence length="271" mass="29306">MPPRARRPAGRRATRREADTAPAGIPAPPGPPPGEDADEEERGPLRRCLVTRERLPKEAMIRFVLAPDRTVVPDLEGRLPGRGMWLSARRDVLERASLRGAFARAARGPVQVPPDLRARIEAGLRRRIRDLLGFARRAGQAVCGFQKAQEWLKEGRAALVVQAADGSPAERRRLVGGREIAVVTPLDAAELGAAFGRDRAVHVALAPGRLAQAVKAEAGRLAGIAAEGMRQRGASLDAENEGEAERLAGRTDEARNYETGTGSDRRTDERP</sequence>
<gene>
    <name evidence="3" type="ORF">GCM10010964_23710</name>
</gene>
<organism evidence="3 4">
    <name type="scientific">Caldovatus sediminis</name>
    <dbReference type="NCBI Taxonomy" id="2041189"/>
    <lineage>
        <taxon>Bacteria</taxon>
        <taxon>Pseudomonadati</taxon>
        <taxon>Pseudomonadota</taxon>
        <taxon>Alphaproteobacteria</taxon>
        <taxon>Acetobacterales</taxon>
        <taxon>Roseomonadaceae</taxon>
        <taxon>Caldovatus</taxon>
    </lineage>
</organism>
<keyword evidence="4" id="KW-1185">Reference proteome</keyword>
<evidence type="ECO:0000313" key="4">
    <source>
        <dbReference type="Proteomes" id="UP000597507"/>
    </source>
</evidence>
<dbReference type="AlphaFoldDB" id="A0A8J2ZBP1"/>
<feature type="compositionally biased region" description="Pro residues" evidence="1">
    <location>
        <begin position="25"/>
        <end position="34"/>
    </location>
</feature>
<reference evidence="3 4" key="1">
    <citation type="journal article" date="2014" name="Int. J. Syst. Evol. Microbiol.">
        <title>Complete genome sequence of Corynebacterium casei LMG S-19264T (=DSM 44701T), isolated from a smear-ripened cheese.</title>
        <authorList>
            <consortium name="US DOE Joint Genome Institute (JGI-PGF)"/>
            <person name="Walter F."/>
            <person name="Albersmeier A."/>
            <person name="Kalinowski J."/>
            <person name="Ruckert C."/>
        </authorList>
    </citation>
    <scope>NUCLEOTIDE SEQUENCE [LARGE SCALE GENOMIC DNA]</scope>
    <source>
        <strain evidence="3 4">CGMCC 1.16330</strain>
    </source>
</reference>
<protein>
    <recommendedName>
        <fullName evidence="2">YlxR domain-containing protein</fullName>
    </recommendedName>
</protein>
<dbReference type="InterPro" id="IPR029064">
    <property type="entry name" value="Ribosomal_eL30-like_sf"/>
</dbReference>
<name>A0A8J2ZBP1_9PROT</name>
<dbReference type="PANTHER" id="PTHR34215">
    <property type="entry name" value="BLL0784 PROTEIN"/>
    <property type="match status" value="1"/>
</dbReference>
<evidence type="ECO:0000256" key="1">
    <source>
        <dbReference type="SAM" id="MobiDB-lite"/>
    </source>
</evidence>
<dbReference type="PANTHER" id="PTHR34215:SF1">
    <property type="entry name" value="YLXR DOMAIN-CONTAINING PROTEIN"/>
    <property type="match status" value="1"/>
</dbReference>
<dbReference type="Gene3D" id="3.30.1230.10">
    <property type="entry name" value="YlxR-like"/>
    <property type="match status" value="1"/>
</dbReference>
<dbReference type="Proteomes" id="UP000597507">
    <property type="component" value="Unassembled WGS sequence"/>
</dbReference>
<dbReference type="Gene3D" id="3.30.1330.30">
    <property type="match status" value="1"/>
</dbReference>
<feature type="domain" description="YlxR" evidence="2">
    <location>
        <begin position="46"/>
        <end position="121"/>
    </location>
</feature>
<dbReference type="NCBIfam" id="NF006622">
    <property type="entry name" value="PRK09190.1"/>
    <property type="match status" value="1"/>
</dbReference>
<evidence type="ECO:0000259" key="2">
    <source>
        <dbReference type="Pfam" id="PF04296"/>
    </source>
</evidence>
<dbReference type="SUPFAM" id="SSF55315">
    <property type="entry name" value="L30e-like"/>
    <property type="match status" value="1"/>
</dbReference>
<comment type="caution">
    <text evidence="3">The sequence shown here is derived from an EMBL/GenBank/DDBJ whole genome shotgun (WGS) entry which is preliminary data.</text>
</comment>
<dbReference type="SUPFAM" id="SSF64376">
    <property type="entry name" value="YlxR-like"/>
    <property type="match status" value="1"/>
</dbReference>
<proteinExistence type="predicted"/>
<evidence type="ECO:0000313" key="3">
    <source>
        <dbReference type="EMBL" id="GGG35096.1"/>
    </source>
</evidence>
<feature type="region of interest" description="Disordered" evidence="1">
    <location>
        <begin position="1"/>
        <end position="43"/>
    </location>
</feature>
<feature type="compositionally biased region" description="Basic residues" evidence="1">
    <location>
        <begin position="1"/>
        <end position="14"/>
    </location>
</feature>
<feature type="region of interest" description="Disordered" evidence="1">
    <location>
        <begin position="232"/>
        <end position="271"/>
    </location>
</feature>
<dbReference type="RefSeq" id="WP_408869351.1">
    <property type="nucleotide sequence ID" value="NZ_BMKS01000006.1"/>
</dbReference>